<name>A0AC34Q2K4_9BILA</name>
<evidence type="ECO:0000313" key="2">
    <source>
        <dbReference type="WBParaSite" id="JU765_v2.g12310.t1"/>
    </source>
</evidence>
<sequence>MLKAVLFSVLIIGTLSGTVPAPIPEQNPNNATGSKDVAGGRYYGDYGYGHHPGHGWGYPWGGPHHDPPIIDDYICDLDATILVVTNADNNNDGGYGGNHRDDNYGDDRRHNGGYGGNNDGYGRGHDYDDKPNADRLKCSVIASDDNDSCTTCCQLAARRDRSIAKDDIIGFIVDNDQIDRNQNNRDNNGPYVIEFSEPNAILTFHVIAFASAVLLANLVSHTSVHSIITVTTEEVTERRQRSSQPILSELLKIPFYFQVCLVY</sequence>
<reference evidence="2" key="1">
    <citation type="submission" date="2022-11" db="UniProtKB">
        <authorList>
            <consortium name="WormBaseParasite"/>
        </authorList>
    </citation>
    <scope>IDENTIFICATION</scope>
</reference>
<dbReference type="WBParaSite" id="JU765_v2.g12310.t1">
    <property type="protein sequence ID" value="JU765_v2.g12310.t1"/>
    <property type="gene ID" value="JU765_v2.g12310"/>
</dbReference>
<evidence type="ECO:0000313" key="1">
    <source>
        <dbReference type="Proteomes" id="UP000887576"/>
    </source>
</evidence>
<proteinExistence type="predicted"/>
<dbReference type="Proteomes" id="UP000887576">
    <property type="component" value="Unplaced"/>
</dbReference>
<protein>
    <submittedName>
        <fullName evidence="2">Uncharacterized protein</fullName>
    </submittedName>
</protein>
<accession>A0AC34Q2K4</accession>
<organism evidence="1 2">
    <name type="scientific">Panagrolaimus sp. JU765</name>
    <dbReference type="NCBI Taxonomy" id="591449"/>
    <lineage>
        <taxon>Eukaryota</taxon>
        <taxon>Metazoa</taxon>
        <taxon>Ecdysozoa</taxon>
        <taxon>Nematoda</taxon>
        <taxon>Chromadorea</taxon>
        <taxon>Rhabditida</taxon>
        <taxon>Tylenchina</taxon>
        <taxon>Panagrolaimomorpha</taxon>
        <taxon>Panagrolaimoidea</taxon>
        <taxon>Panagrolaimidae</taxon>
        <taxon>Panagrolaimus</taxon>
    </lineage>
</organism>